<dbReference type="InterPro" id="IPR008993">
    <property type="entry name" value="TIMP-like_OB-fold"/>
</dbReference>
<keyword evidence="1" id="KW-0812">Transmembrane</keyword>
<evidence type="ECO:0008006" key="5">
    <source>
        <dbReference type="Google" id="ProtNLM"/>
    </source>
</evidence>
<evidence type="ECO:0000313" key="3">
    <source>
        <dbReference type="EMBL" id="OZM57920.1"/>
    </source>
</evidence>
<dbReference type="AlphaFoldDB" id="A0A263BW79"/>
<accession>A0A263BW79</accession>
<feature type="signal peptide" evidence="2">
    <location>
        <begin position="1"/>
        <end position="24"/>
    </location>
</feature>
<reference evidence="4" key="1">
    <citation type="submission" date="2017-08" db="EMBL/GenBank/DDBJ databases">
        <authorList>
            <person name="Huang Z."/>
        </authorList>
    </citation>
    <scope>NUCLEOTIDE SEQUENCE [LARGE SCALE GENOMIC DNA]</scope>
    <source>
        <strain evidence="4">SA5d-4</strain>
    </source>
</reference>
<sequence>MKIVKLLLILFISLSIFSPTRASACSCVEPAPVETEYKRAEAVFVGTVSNVIEKNPFNGTPHKSVLLEVETVWKGEKTTQVIITTGLGGGDCGISFKEGDKYLVYAFESYDNPKLLRTGICSRTTLWKESLEDFSELGPGEVPTDKVDLTGEMEQFSIAEVAGNTASKMEEAFADNTAIKWFSIIGFAILVTVGIIFIKKRGK</sequence>
<feature type="chain" id="PRO_5012153248" description="Tissue inhibitor of metalloproteinase" evidence="2">
    <location>
        <begin position="25"/>
        <end position="203"/>
    </location>
</feature>
<protein>
    <recommendedName>
        <fullName evidence="5">Tissue inhibitor of metalloproteinase</fullName>
    </recommendedName>
</protein>
<organism evidence="3 4">
    <name type="scientific">Lottiidibacillus patelloidae</name>
    <dbReference type="NCBI Taxonomy" id="2670334"/>
    <lineage>
        <taxon>Bacteria</taxon>
        <taxon>Bacillati</taxon>
        <taxon>Bacillota</taxon>
        <taxon>Bacilli</taxon>
        <taxon>Bacillales</taxon>
        <taxon>Bacillaceae</taxon>
        <taxon>Lottiidibacillus</taxon>
    </lineage>
</organism>
<dbReference type="Gene3D" id="2.40.50.120">
    <property type="match status" value="1"/>
</dbReference>
<keyword evidence="1" id="KW-0472">Membrane</keyword>
<keyword evidence="1" id="KW-1133">Transmembrane helix</keyword>
<reference evidence="3 4" key="2">
    <citation type="submission" date="2017-09" db="EMBL/GenBank/DDBJ databases">
        <title>Bacillus patelloidae sp. nov., isolated from the intestinal tract of a marine limpet.</title>
        <authorList>
            <person name="Liu R."/>
            <person name="Dong C."/>
            <person name="Shao Z."/>
        </authorList>
    </citation>
    <scope>NUCLEOTIDE SEQUENCE [LARGE SCALE GENOMIC DNA]</scope>
    <source>
        <strain evidence="3 4">SA5d-4</strain>
    </source>
</reference>
<dbReference type="Proteomes" id="UP000217083">
    <property type="component" value="Unassembled WGS sequence"/>
</dbReference>
<evidence type="ECO:0000313" key="4">
    <source>
        <dbReference type="Proteomes" id="UP000217083"/>
    </source>
</evidence>
<comment type="caution">
    <text evidence="3">The sequence shown here is derived from an EMBL/GenBank/DDBJ whole genome shotgun (WGS) entry which is preliminary data.</text>
</comment>
<evidence type="ECO:0000256" key="2">
    <source>
        <dbReference type="SAM" id="SignalP"/>
    </source>
</evidence>
<name>A0A263BW79_9BACI</name>
<dbReference type="RefSeq" id="WP_094923234.1">
    <property type="nucleotide sequence ID" value="NZ_NPIA01000002.1"/>
</dbReference>
<keyword evidence="4" id="KW-1185">Reference proteome</keyword>
<gene>
    <name evidence="3" type="ORF">CIB95_06075</name>
</gene>
<dbReference type="EMBL" id="NPIA01000002">
    <property type="protein sequence ID" value="OZM57920.1"/>
    <property type="molecule type" value="Genomic_DNA"/>
</dbReference>
<feature type="transmembrane region" description="Helical" evidence="1">
    <location>
        <begin position="178"/>
        <end position="198"/>
    </location>
</feature>
<evidence type="ECO:0000256" key="1">
    <source>
        <dbReference type="SAM" id="Phobius"/>
    </source>
</evidence>
<proteinExistence type="predicted"/>
<dbReference type="SUPFAM" id="SSF50242">
    <property type="entry name" value="TIMP-like"/>
    <property type="match status" value="1"/>
</dbReference>
<keyword evidence="2" id="KW-0732">Signal</keyword>